<proteinExistence type="predicted"/>
<sequence>MKVCLVLLLHPLLWGRGAVGKRSMRGDSNWVLTMACTFQLLILSLHFIRNAEILSMQKMSLGKWCPRM</sequence>
<evidence type="ECO:0000313" key="3">
    <source>
        <dbReference type="EMBL" id="MBX51871.1"/>
    </source>
</evidence>
<keyword evidence="2" id="KW-0732">Signal</keyword>
<name>A0A2P2PB86_RHIMU</name>
<accession>A0A2P2PB86</accession>
<keyword evidence="1" id="KW-1133">Transmembrane helix</keyword>
<evidence type="ECO:0000256" key="2">
    <source>
        <dbReference type="SAM" id="SignalP"/>
    </source>
</evidence>
<feature type="signal peptide" evidence="2">
    <location>
        <begin position="1"/>
        <end position="20"/>
    </location>
</feature>
<dbReference type="EMBL" id="GGEC01071387">
    <property type="protein sequence ID" value="MBX51871.1"/>
    <property type="molecule type" value="Transcribed_RNA"/>
</dbReference>
<keyword evidence="1" id="KW-0812">Transmembrane</keyword>
<organism evidence="3">
    <name type="scientific">Rhizophora mucronata</name>
    <name type="common">Asiatic mangrove</name>
    <dbReference type="NCBI Taxonomy" id="61149"/>
    <lineage>
        <taxon>Eukaryota</taxon>
        <taxon>Viridiplantae</taxon>
        <taxon>Streptophyta</taxon>
        <taxon>Embryophyta</taxon>
        <taxon>Tracheophyta</taxon>
        <taxon>Spermatophyta</taxon>
        <taxon>Magnoliopsida</taxon>
        <taxon>eudicotyledons</taxon>
        <taxon>Gunneridae</taxon>
        <taxon>Pentapetalae</taxon>
        <taxon>rosids</taxon>
        <taxon>fabids</taxon>
        <taxon>Malpighiales</taxon>
        <taxon>Rhizophoraceae</taxon>
        <taxon>Rhizophora</taxon>
    </lineage>
</organism>
<evidence type="ECO:0000256" key="1">
    <source>
        <dbReference type="SAM" id="Phobius"/>
    </source>
</evidence>
<reference evidence="3" key="1">
    <citation type="submission" date="2018-02" db="EMBL/GenBank/DDBJ databases">
        <title>Rhizophora mucronata_Transcriptome.</title>
        <authorList>
            <person name="Meera S.P."/>
            <person name="Sreeshan A."/>
            <person name="Augustine A."/>
        </authorList>
    </citation>
    <scope>NUCLEOTIDE SEQUENCE</scope>
    <source>
        <tissue evidence="3">Leaf</tissue>
    </source>
</reference>
<protein>
    <submittedName>
        <fullName evidence="3">Uncharacterized protein</fullName>
    </submittedName>
</protein>
<feature type="transmembrane region" description="Helical" evidence="1">
    <location>
        <begin position="30"/>
        <end position="48"/>
    </location>
</feature>
<feature type="chain" id="PRO_5015161930" evidence="2">
    <location>
        <begin position="21"/>
        <end position="68"/>
    </location>
</feature>
<keyword evidence="1" id="KW-0472">Membrane</keyword>
<dbReference type="AlphaFoldDB" id="A0A2P2PB86"/>